<evidence type="ECO:0000256" key="1">
    <source>
        <dbReference type="SAM" id="Phobius"/>
    </source>
</evidence>
<sequence length="76" mass="9102">MDVIVVRFSSVINVHMLNKKDSIIYTTYILLVYIQYFFLIFYIVSDSNFTHRKIPSIVNRLMCFLFPIYYEGSIAY</sequence>
<accession>A0A2B6KQ73</accession>
<proteinExistence type="predicted"/>
<keyword evidence="1" id="KW-0472">Membrane</keyword>
<dbReference type="AlphaFoldDB" id="A0A2B6KQ73"/>
<comment type="caution">
    <text evidence="2">The sequence shown here is derived from an EMBL/GenBank/DDBJ whole genome shotgun (WGS) entry which is preliminary data.</text>
</comment>
<reference evidence="2 3" key="1">
    <citation type="submission" date="2017-09" db="EMBL/GenBank/DDBJ databases">
        <title>Large-scale bioinformatics analysis of Bacillus genomes uncovers conserved roles of natural products in bacterial physiology.</title>
        <authorList>
            <consortium name="Agbiome Team Llc"/>
            <person name="Bleich R.M."/>
            <person name="Grubbs K.J."/>
            <person name="Santa Maria K.C."/>
            <person name="Allen S.E."/>
            <person name="Farag S."/>
            <person name="Shank E.A."/>
            <person name="Bowers A."/>
        </authorList>
    </citation>
    <scope>NUCLEOTIDE SEQUENCE [LARGE SCALE GENOMIC DNA]</scope>
    <source>
        <strain evidence="2 3">AFS065610</strain>
    </source>
</reference>
<evidence type="ECO:0000313" key="3">
    <source>
        <dbReference type="Proteomes" id="UP000223472"/>
    </source>
</evidence>
<feature type="transmembrane region" description="Helical" evidence="1">
    <location>
        <begin position="23"/>
        <end position="44"/>
    </location>
</feature>
<dbReference type="Proteomes" id="UP000223472">
    <property type="component" value="Unassembled WGS sequence"/>
</dbReference>
<dbReference type="EMBL" id="NVIY01000022">
    <property type="protein sequence ID" value="PGD35121.1"/>
    <property type="molecule type" value="Genomic_DNA"/>
</dbReference>
<organism evidence="2 3">
    <name type="scientific">Bacillus wiedmannii</name>
    <dbReference type="NCBI Taxonomy" id="1890302"/>
    <lineage>
        <taxon>Bacteria</taxon>
        <taxon>Bacillati</taxon>
        <taxon>Bacillota</taxon>
        <taxon>Bacilli</taxon>
        <taxon>Bacillales</taxon>
        <taxon>Bacillaceae</taxon>
        <taxon>Bacillus</taxon>
        <taxon>Bacillus cereus group</taxon>
    </lineage>
</organism>
<gene>
    <name evidence="2" type="ORF">COM27_14965</name>
</gene>
<keyword evidence="1" id="KW-1133">Transmembrane helix</keyword>
<protein>
    <submittedName>
        <fullName evidence="2">Uncharacterized protein</fullName>
    </submittedName>
</protein>
<keyword evidence="1" id="KW-0812">Transmembrane</keyword>
<name>A0A2B6KQ73_9BACI</name>
<evidence type="ECO:0000313" key="2">
    <source>
        <dbReference type="EMBL" id="PGD35121.1"/>
    </source>
</evidence>